<dbReference type="SMART" id="SM00220">
    <property type="entry name" value="S_TKc"/>
    <property type="match status" value="1"/>
</dbReference>
<evidence type="ECO:0000256" key="3">
    <source>
        <dbReference type="ARBA" id="ARBA00022679"/>
    </source>
</evidence>
<keyword evidence="5" id="KW-0418">Kinase</keyword>
<dbReference type="PROSITE" id="PS00107">
    <property type="entry name" value="PROTEIN_KINASE_ATP"/>
    <property type="match status" value="1"/>
</dbReference>
<keyword evidence="6 7" id="KW-0067">ATP-binding</keyword>
<dbReference type="PANTHER" id="PTHR46716:SF1">
    <property type="entry name" value="MITOGEN-ACTIVATED PROTEIN KINASE KINASE KINASE 7"/>
    <property type="match status" value="1"/>
</dbReference>
<dbReference type="InterPro" id="IPR001245">
    <property type="entry name" value="Ser-Thr/Tyr_kinase_cat_dom"/>
</dbReference>
<keyword evidence="4 7" id="KW-0547">Nucleotide-binding</keyword>
<evidence type="ECO:0000256" key="7">
    <source>
        <dbReference type="PROSITE-ProRule" id="PRU10141"/>
    </source>
</evidence>
<dbReference type="SMR" id="B3LZR0"/>
<protein>
    <recommendedName>
        <fullName evidence="9">Protein kinase domain-containing protein</fullName>
    </recommendedName>
</protein>
<evidence type="ECO:0000256" key="6">
    <source>
        <dbReference type="ARBA" id="ARBA00022840"/>
    </source>
</evidence>
<dbReference type="GO" id="GO:0007254">
    <property type="term" value="P:JNK cascade"/>
    <property type="evidence" value="ECO:0007669"/>
    <property type="project" value="TreeGrafter"/>
</dbReference>
<proteinExistence type="inferred from homology"/>
<feature type="domain" description="Protein kinase" evidence="9">
    <location>
        <begin position="15"/>
        <end position="269"/>
    </location>
</feature>
<dbReference type="InterPro" id="IPR011009">
    <property type="entry name" value="Kinase-like_dom_sf"/>
</dbReference>
<dbReference type="HOGENOM" id="CLU_000288_7_35_1"/>
<sequence length="290" mass="33130">MAAAEVDVVPFEEISFEGEQIGVGSYGKVFKASWRNQQIAVKRFKYGVEVQGIDREVNQLSRVCHENIIKLYGVCWNDELLHLLVEYMDGGSLHSFLHADWQPGYTLSHSLNWALQMAQGIAYLHAMKPKAVVHRDVKPRNVLLGNQGRIAKLCDFGTVVDLTISMTVDVGTCRYKAPEVYREHYTEKCDVYSWAITVWEILARKEPFPEIDTPFAMEAAVRSGKRPELFDITVPCSNDLLCLISNCWGMDIRYRFSMHQVAKFLNEMVQDAGPMDPLTYVARNERVYPK</sequence>
<dbReference type="FunCoup" id="B3LZR0">
    <property type="interactions" value="361"/>
</dbReference>
<evidence type="ECO:0000256" key="4">
    <source>
        <dbReference type="ARBA" id="ARBA00022741"/>
    </source>
</evidence>
<dbReference type="GO" id="GO:0005524">
    <property type="term" value="F:ATP binding"/>
    <property type="evidence" value="ECO:0007669"/>
    <property type="project" value="UniProtKB-UniRule"/>
</dbReference>
<dbReference type="Gene3D" id="3.30.200.20">
    <property type="entry name" value="Phosphorylase Kinase, domain 1"/>
    <property type="match status" value="1"/>
</dbReference>
<comment type="similarity">
    <text evidence="1">Belongs to the protein kinase superfamily. STE Ser/Thr protein kinase family. MAP kinase kinase kinase subfamily.</text>
</comment>
<feature type="binding site" evidence="7">
    <location>
        <position position="42"/>
    </location>
    <ligand>
        <name>ATP</name>
        <dbReference type="ChEBI" id="CHEBI:30616"/>
    </ligand>
</feature>
<evidence type="ECO:0000256" key="2">
    <source>
        <dbReference type="ARBA" id="ARBA00022527"/>
    </source>
</evidence>
<dbReference type="EMBL" id="CH902617">
    <property type="protein sequence ID" value="EDV43054.1"/>
    <property type="molecule type" value="Genomic_DNA"/>
</dbReference>
<evidence type="ECO:0000259" key="9">
    <source>
        <dbReference type="PROSITE" id="PS50011"/>
    </source>
</evidence>
<dbReference type="OrthoDB" id="10261027at2759"/>
<dbReference type="OMA" id="CDVHSWA"/>
<dbReference type="InParanoid" id="B3LZR0"/>
<dbReference type="InterPro" id="IPR000719">
    <property type="entry name" value="Prot_kinase_dom"/>
</dbReference>
<keyword evidence="3" id="KW-0808">Transferase</keyword>
<dbReference type="PROSITE" id="PS00108">
    <property type="entry name" value="PROTEIN_KINASE_ST"/>
    <property type="match status" value="1"/>
</dbReference>
<dbReference type="KEGG" id="dan:6501067"/>
<dbReference type="AlphaFoldDB" id="B3LZR0"/>
<dbReference type="PROSITE" id="PS50011">
    <property type="entry name" value="PROTEIN_KINASE_DOM"/>
    <property type="match status" value="1"/>
</dbReference>
<keyword evidence="11" id="KW-1185">Reference proteome</keyword>
<dbReference type="InterPro" id="IPR008271">
    <property type="entry name" value="Ser/Thr_kinase_AS"/>
</dbReference>
<dbReference type="PANTHER" id="PTHR46716">
    <property type="entry name" value="MITOGEN-ACTIVATED PROTEIN KINASE KINASE KINASE 7"/>
    <property type="match status" value="1"/>
</dbReference>
<dbReference type="PRINTS" id="PR00109">
    <property type="entry name" value="TYRKINASE"/>
</dbReference>
<evidence type="ECO:0000313" key="10">
    <source>
        <dbReference type="EMBL" id="EDV43054.1"/>
    </source>
</evidence>
<keyword evidence="2 8" id="KW-0723">Serine/threonine-protein kinase</keyword>
<dbReference type="PhylomeDB" id="B3LZR0"/>
<name>B3LZR0_DROAN</name>
<dbReference type="GO" id="GO:0004709">
    <property type="term" value="F:MAP kinase kinase kinase activity"/>
    <property type="evidence" value="ECO:0007669"/>
    <property type="project" value="TreeGrafter"/>
</dbReference>
<organism evidence="10 11">
    <name type="scientific">Drosophila ananassae</name>
    <name type="common">Fruit fly</name>
    <dbReference type="NCBI Taxonomy" id="7217"/>
    <lineage>
        <taxon>Eukaryota</taxon>
        <taxon>Metazoa</taxon>
        <taxon>Ecdysozoa</taxon>
        <taxon>Arthropoda</taxon>
        <taxon>Hexapoda</taxon>
        <taxon>Insecta</taxon>
        <taxon>Pterygota</taxon>
        <taxon>Neoptera</taxon>
        <taxon>Endopterygota</taxon>
        <taxon>Diptera</taxon>
        <taxon>Brachycera</taxon>
        <taxon>Muscomorpha</taxon>
        <taxon>Ephydroidea</taxon>
        <taxon>Drosophilidae</taxon>
        <taxon>Drosophila</taxon>
        <taxon>Sophophora</taxon>
    </lineage>
</organism>
<dbReference type="SUPFAM" id="SSF56112">
    <property type="entry name" value="Protein kinase-like (PK-like)"/>
    <property type="match status" value="1"/>
</dbReference>
<dbReference type="eggNOG" id="KOG0192">
    <property type="taxonomic scope" value="Eukaryota"/>
</dbReference>
<evidence type="ECO:0000256" key="1">
    <source>
        <dbReference type="ARBA" id="ARBA00006529"/>
    </source>
</evidence>
<dbReference type="Proteomes" id="UP000007801">
    <property type="component" value="Unassembled WGS sequence"/>
</dbReference>
<evidence type="ECO:0000313" key="11">
    <source>
        <dbReference type="Proteomes" id="UP000007801"/>
    </source>
</evidence>
<reference evidence="10 11" key="1">
    <citation type="journal article" date="2007" name="Nature">
        <title>Evolution of genes and genomes on the Drosophila phylogeny.</title>
        <authorList>
            <consortium name="Drosophila 12 Genomes Consortium"/>
            <person name="Clark A.G."/>
            <person name="Eisen M.B."/>
            <person name="Smith D.R."/>
            <person name="Bergman C.M."/>
            <person name="Oliver B."/>
            <person name="Markow T.A."/>
            <person name="Kaufman T.C."/>
            <person name="Kellis M."/>
            <person name="Gelbart W."/>
            <person name="Iyer V.N."/>
            <person name="Pollard D.A."/>
            <person name="Sackton T.B."/>
            <person name="Larracuente A.M."/>
            <person name="Singh N.D."/>
            <person name="Abad J.P."/>
            <person name="Abt D.N."/>
            <person name="Adryan B."/>
            <person name="Aguade M."/>
            <person name="Akashi H."/>
            <person name="Anderson W.W."/>
            <person name="Aquadro C.F."/>
            <person name="Ardell D.H."/>
            <person name="Arguello R."/>
            <person name="Artieri C.G."/>
            <person name="Barbash D.A."/>
            <person name="Barker D."/>
            <person name="Barsanti P."/>
            <person name="Batterham P."/>
            <person name="Batzoglou S."/>
            <person name="Begun D."/>
            <person name="Bhutkar A."/>
            <person name="Blanco E."/>
            <person name="Bosak S.A."/>
            <person name="Bradley R.K."/>
            <person name="Brand A.D."/>
            <person name="Brent M.R."/>
            <person name="Brooks A.N."/>
            <person name="Brown R.H."/>
            <person name="Butlin R.K."/>
            <person name="Caggese C."/>
            <person name="Calvi B.R."/>
            <person name="Bernardo de Carvalho A."/>
            <person name="Caspi A."/>
            <person name="Castrezana S."/>
            <person name="Celniker S.E."/>
            <person name="Chang J.L."/>
            <person name="Chapple C."/>
            <person name="Chatterji S."/>
            <person name="Chinwalla A."/>
            <person name="Civetta A."/>
            <person name="Clifton S.W."/>
            <person name="Comeron J.M."/>
            <person name="Costello J.C."/>
            <person name="Coyne J.A."/>
            <person name="Daub J."/>
            <person name="David R.G."/>
            <person name="Delcher A.L."/>
            <person name="Delehaunty K."/>
            <person name="Do C.B."/>
            <person name="Ebling H."/>
            <person name="Edwards K."/>
            <person name="Eickbush T."/>
            <person name="Evans J.D."/>
            <person name="Filipski A."/>
            <person name="Findeiss S."/>
            <person name="Freyhult E."/>
            <person name="Fulton L."/>
            <person name="Fulton R."/>
            <person name="Garcia A.C."/>
            <person name="Gardiner A."/>
            <person name="Garfield D.A."/>
            <person name="Garvin B.E."/>
            <person name="Gibson G."/>
            <person name="Gilbert D."/>
            <person name="Gnerre S."/>
            <person name="Godfrey J."/>
            <person name="Good R."/>
            <person name="Gotea V."/>
            <person name="Gravely B."/>
            <person name="Greenberg A.J."/>
            <person name="Griffiths-Jones S."/>
            <person name="Gross S."/>
            <person name="Guigo R."/>
            <person name="Gustafson E.A."/>
            <person name="Haerty W."/>
            <person name="Hahn M.W."/>
            <person name="Halligan D.L."/>
            <person name="Halpern A.L."/>
            <person name="Halter G.M."/>
            <person name="Han M.V."/>
            <person name="Heger A."/>
            <person name="Hillier L."/>
            <person name="Hinrichs A.S."/>
            <person name="Holmes I."/>
            <person name="Hoskins R.A."/>
            <person name="Hubisz M.J."/>
            <person name="Hultmark D."/>
            <person name="Huntley M.A."/>
            <person name="Jaffe D.B."/>
            <person name="Jagadeeshan S."/>
            <person name="Jeck W.R."/>
            <person name="Johnson J."/>
            <person name="Jones C.D."/>
            <person name="Jordan W.C."/>
            <person name="Karpen G.H."/>
            <person name="Kataoka E."/>
            <person name="Keightley P.D."/>
            <person name="Kheradpour P."/>
            <person name="Kirkness E.F."/>
            <person name="Koerich L.B."/>
            <person name="Kristiansen K."/>
            <person name="Kudrna D."/>
            <person name="Kulathinal R.J."/>
            <person name="Kumar S."/>
            <person name="Kwok R."/>
            <person name="Lander E."/>
            <person name="Langley C.H."/>
            <person name="Lapoint R."/>
            <person name="Lazzaro B.P."/>
            <person name="Lee S.J."/>
            <person name="Levesque L."/>
            <person name="Li R."/>
            <person name="Lin C.F."/>
            <person name="Lin M.F."/>
            <person name="Lindblad-Toh K."/>
            <person name="Llopart A."/>
            <person name="Long M."/>
            <person name="Low L."/>
            <person name="Lozovsky E."/>
            <person name="Lu J."/>
            <person name="Luo M."/>
            <person name="Machado C.A."/>
            <person name="Makalowski W."/>
            <person name="Marzo M."/>
            <person name="Matsuda M."/>
            <person name="Matzkin L."/>
            <person name="McAllister B."/>
            <person name="McBride C.S."/>
            <person name="McKernan B."/>
            <person name="McKernan K."/>
            <person name="Mendez-Lago M."/>
            <person name="Minx P."/>
            <person name="Mollenhauer M.U."/>
            <person name="Montooth K."/>
            <person name="Mount S.M."/>
            <person name="Mu X."/>
            <person name="Myers E."/>
            <person name="Negre B."/>
            <person name="Newfeld S."/>
            <person name="Nielsen R."/>
            <person name="Noor M.A."/>
            <person name="O'Grady P."/>
            <person name="Pachter L."/>
            <person name="Papaceit M."/>
            <person name="Parisi M.J."/>
            <person name="Parisi M."/>
            <person name="Parts L."/>
            <person name="Pedersen J.S."/>
            <person name="Pesole G."/>
            <person name="Phillippy A.M."/>
            <person name="Ponting C.P."/>
            <person name="Pop M."/>
            <person name="Porcelli D."/>
            <person name="Powell J.R."/>
            <person name="Prohaska S."/>
            <person name="Pruitt K."/>
            <person name="Puig M."/>
            <person name="Quesneville H."/>
            <person name="Ram K.R."/>
            <person name="Rand D."/>
            <person name="Rasmussen M.D."/>
            <person name="Reed L.K."/>
            <person name="Reenan R."/>
            <person name="Reily A."/>
            <person name="Remington K.A."/>
            <person name="Rieger T.T."/>
            <person name="Ritchie M.G."/>
            <person name="Robin C."/>
            <person name="Rogers Y.H."/>
            <person name="Rohde C."/>
            <person name="Rozas J."/>
            <person name="Rubenfield M.J."/>
            <person name="Ruiz A."/>
            <person name="Russo S."/>
            <person name="Salzberg S.L."/>
            <person name="Sanchez-Gracia A."/>
            <person name="Saranga D.J."/>
            <person name="Sato H."/>
            <person name="Schaeffer S.W."/>
            <person name="Schatz M.C."/>
            <person name="Schlenke T."/>
            <person name="Schwartz R."/>
            <person name="Segarra C."/>
            <person name="Singh R.S."/>
            <person name="Sirot L."/>
            <person name="Sirota M."/>
            <person name="Sisneros N.B."/>
            <person name="Smith C.D."/>
            <person name="Smith T.F."/>
            <person name="Spieth J."/>
            <person name="Stage D.E."/>
            <person name="Stark A."/>
            <person name="Stephan W."/>
            <person name="Strausberg R.L."/>
            <person name="Strempel S."/>
            <person name="Sturgill D."/>
            <person name="Sutton G."/>
            <person name="Sutton G.G."/>
            <person name="Tao W."/>
            <person name="Teichmann S."/>
            <person name="Tobari Y.N."/>
            <person name="Tomimura Y."/>
            <person name="Tsolas J.M."/>
            <person name="Valente V.L."/>
            <person name="Venter E."/>
            <person name="Venter J.C."/>
            <person name="Vicario S."/>
            <person name="Vieira F.G."/>
            <person name="Vilella A.J."/>
            <person name="Villasante A."/>
            <person name="Walenz B."/>
            <person name="Wang J."/>
            <person name="Wasserman M."/>
            <person name="Watts T."/>
            <person name="Wilson D."/>
            <person name="Wilson R.K."/>
            <person name="Wing R.A."/>
            <person name="Wolfner M.F."/>
            <person name="Wong A."/>
            <person name="Wong G.K."/>
            <person name="Wu C.I."/>
            <person name="Wu G."/>
            <person name="Yamamoto D."/>
            <person name="Yang H.P."/>
            <person name="Yang S.P."/>
            <person name="Yorke J.A."/>
            <person name="Yoshida K."/>
            <person name="Zdobnov E."/>
            <person name="Zhang P."/>
            <person name="Zhang Y."/>
            <person name="Zimin A.V."/>
            <person name="Baldwin J."/>
            <person name="Abdouelleil A."/>
            <person name="Abdulkadir J."/>
            <person name="Abebe A."/>
            <person name="Abera B."/>
            <person name="Abreu J."/>
            <person name="Acer S.C."/>
            <person name="Aftuck L."/>
            <person name="Alexander A."/>
            <person name="An P."/>
            <person name="Anderson E."/>
            <person name="Anderson S."/>
            <person name="Arachi H."/>
            <person name="Azer M."/>
            <person name="Bachantsang P."/>
            <person name="Barry A."/>
            <person name="Bayul T."/>
            <person name="Berlin A."/>
            <person name="Bessette D."/>
            <person name="Bloom T."/>
            <person name="Blye J."/>
            <person name="Boguslavskiy L."/>
            <person name="Bonnet C."/>
            <person name="Boukhgalter B."/>
            <person name="Bourzgui I."/>
            <person name="Brown A."/>
            <person name="Cahill P."/>
            <person name="Channer S."/>
            <person name="Cheshatsang Y."/>
            <person name="Chuda L."/>
            <person name="Citroen M."/>
            <person name="Collymore A."/>
            <person name="Cooke P."/>
            <person name="Costello M."/>
            <person name="D'Aco K."/>
            <person name="Daza R."/>
            <person name="De Haan G."/>
            <person name="DeGray S."/>
            <person name="DeMaso C."/>
            <person name="Dhargay N."/>
            <person name="Dooley K."/>
            <person name="Dooley E."/>
            <person name="Doricent M."/>
            <person name="Dorje P."/>
            <person name="Dorjee K."/>
            <person name="Dupes A."/>
            <person name="Elong R."/>
            <person name="Falk J."/>
            <person name="Farina A."/>
            <person name="Faro S."/>
            <person name="Ferguson D."/>
            <person name="Fisher S."/>
            <person name="Foley C.D."/>
            <person name="Franke A."/>
            <person name="Friedrich D."/>
            <person name="Gadbois L."/>
            <person name="Gearin G."/>
            <person name="Gearin C.R."/>
            <person name="Giannoukos G."/>
            <person name="Goode T."/>
            <person name="Graham J."/>
            <person name="Grandbois E."/>
            <person name="Grewal S."/>
            <person name="Gyaltsen K."/>
            <person name="Hafez N."/>
            <person name="Hagos B."/>
            <person name="Hall J."/>
            <person name="Henson C."/>
            <person name="Hollinger A."/>
            <person name="Honan T."/>
            <person name="Huard M.D."/>
            <person name="Hughes L."/>
            <person name="Hurhula B."/>
            <person name="Husby M.E."/>
            <person name="Kamat A."/>
            <person name="Kanga B."/>
            <person name="Kashin S."/>
            <person name="Khazanovich D."/>
            <person name="Kisner P."/>
            <person name="Lance K."/>
            <person name="Lara M."/>
            <person name="Lee W."/>
            <person name="Lennon N."/>
            <person name="Letendre F."/>
            <person name="LeVine R."/>
            <person name="Lipovsky A."/>
            <person name="Liu X."/>
            <person name="Liu J."/>
            <person name="Liu S."/>
            <person name="Lokyitsang T."/>
            <person name="Lokyitsang Y."/>
            <person name="Lubonja R."/>
            <person name="Lui A."/>
            <person name="MacDonald P."/>
            <person name="Magnisalis V."/>
            <person name="Maru K."/>
            <person name="Matthews C."/>
            <person name="McCusker W."/>
            <person name="McDonough S."/>
            <person name="Mehta T."/>
            <person name="Meldrim J."/>
            <person name="Meneus L."/>
            <person name="Mihai O."/>
            <person name="Mihalev A."/>
            <person name="Mihova T."/>
            <person name="Mittelman R."/>
            <person name="Mlenga V."/>
            <person name="Montmayeur A."/>
            <person name="Mulrain L."/>
            <person name="Navidi A."/>
            <person name="Naylor J."/>
            <person name="Negash T."/>
            <person name="Nguyen T."/>
            <person name="Nguyen N."/>
            <person name="Nicol R."/>
            <person name="Norbu C."/>
            <person name="Norbu N."/>
            <person name="Novod N."/>
            <person name="O'Neill B."/>
            <person name="Osman S."/>
            <person name="Markiewicz E."/>
            <person name="Oyono O.L."/>
            <person name="Patti C."/>
            <person name="Phunkhang P."/>
            <person name="Pierre F."/>
            <person name="Priest M."/>
            <person name="Raghuraman S."/>
            <person name="Rege F."/>
            <person name="Reyes R."/>
            <person name="Rise C."/>
            <person name="Rogov P."/>
            <person name="Ross K."/>
            <person name="Ryan E."/>
            <person name="Settipalli S."/>
            <person name="Shea T."/>
            <person name="Sherpa N."/>
            <person name="Shi L."/>
            <person name="Shih D."/>
            <person name="Sparrow T."/>
            <person name="Spaulding J."/>
            <person name="Stalker J."/>
            <person name="Stange-Thomann N."/>
            <person name="Stavropoulos S."/>
            <person name="Stone C."/>
            <person name="Strader C."/>
            <person name="Tesfaye S."/>
            <person name="Thomson T."/>
            <person name="Thoulutsang Y."/>
            <person name="Thoulutsang D."/>
            <person name="Topham K."/>
            <person name="Topping I."/>
            <person name="Tsamla T."/>
            <person name="Vassiliev H."/>
            <person name="Vo A."/>
            <person name="Wangchuk T."/>
            <person name="Wangdi T."/>
            <person name="Weiand M."/>
            <person name="Wilkinson J."/>
            <person name="Wilson A."/>
            <person name="Yadav S."/>
            <person name="Young G."/>
            <person name="Yu Q."/>
            <person name="Zembek L."/>
            <person name="Zhong D."/>
            <person name="Zimmer A."/>
            <person name="Zwirko Z."/>
            <person name="Jaffe D.B."/>
            <person name="Alvarez P."/>
            <person name="Brockman W."/>
            <person name="Butler J."/>
            <person name="Chin C."/>
            <person name="Gnerre S."/>
            <person name="Grabherr M."/>
            <person name="Kleber M."/>
            <person name="Mauceli E."/>
            <person name="MacCallum I."/>
        </authorList>
    </citation>
    <scope>NUCLEOTIDE SEQUENCE [LARGE SCALE GENOMIC DNA]</scope>
    <source>
        <strain evidence="11">Tucson 14024-0371.13</strain>
    </source>
</reference>
<evidence type="ECO:0000256" key="8">
    <source>
        <dbReference type="RuleBase" id="RU000304"/>
    </source>
</evidence>
<dbReference type="GO" id="GO:0019899">
    <property type="term" value="F:enzyme binding"/>
    <property type="evidence" value="ECO:0007669"/>
    <property type="project" value="UniProtKB-ARBA"/>
</dbReference>
<dbReference type="Pfam" id="PF00069">
    <property type="entry name" value="Pkinase"/>
    <property type="match status" value="1"/>
</dbReference>
<dbReference type="PIRSF" id="PIRSF000654">
    <property type="entry name" value="Integrin-linked_kinase"/>
    <property type="match status" value="1"/>
</dbReference>
<accession>B3LZR0</accession>
<dbReference type="STRING" id="7217.B3LZR0"/>
<dbReference type="GO" id="GO:0006950">
    <property type="term" value="P:response to stress"/>
    <property type="evidence" value="ECO:0007669"/>
    <property type="project" value="UniProtKB-ARBA"/>
</dbReference>
<dbReference type="InterPro" id="IPR017441">
    <property type="entry name" value="Protein_kinase_ATP_BS"/>
</dbReference>
<dbReference type="GO" id="GO:0043123">
    <property type="term" value="P:positive regulation of canonical NF-kappaB signal transduction"/>
    <property type="evidence" value="ECO:0007669"/>
    <property type="project" value="TreeGrafter"/>
</dbReference>
<dbReference type="GO" id="GO:0006955">
    <property type="term" value="P:immune response"/>
    <property type="evidence" value="ECO:0007669"/>
    <property type="project" value="TreeGrafter"/>
</dbReference>
<dbReference type="GeneID" id="6501067"/>
<dbReference type="Gene3D" id="1.10.510.10">
    <property type="entry name" value="Transferase(Phosphotransferase) domain 1"/>
    <property type="match status" value="1"/>
</dbReference>
<evidence type="ECO:0000256" key="5">
    <source>
        <dbReference type="ARBA" id="ARBA00022777"/>
    </source>
</evidence>
<gene>
    <name evidence="10" type="primary">Dana\GF18291</name>
    <name evidence="10" type="synonym">dana_GLEANR_19550</name>
    <name evidence="10" type="ORF">GF18291</name>
</gene>